<evidence type="ECO:0000259" key="2">
    <source>
        <dbReference type="Pfam" id="PF14648"/>
    </source>
</evidence>
<comment type="similarity">
    <text evidence="1">Belongs to the FAM91 family.</text>
</comment>
<dbReference type="PANTHER" id="PTHR28441">
    <property type="entry name" value="PROTEIN FAM91A1"/>
    <property type="match status" value="1"/>
</dbReference>
<dbReference type="InterPro" id="IPR028097">
    <property type="entry name" value="FAM91_C_dom"/>
</dbReference>
<evidence type="ECO:0000256" key="1">
    <source>
        <dbReference type="ARBA" id="ARBA00010319"/>
    </source>
</evidence>
<gene>
    <name evidence="3" type="ORF">GIL414_LOCUS36857</name>
    <name evidence="5" type="ORF">GIL414_LOCUS50994</name>
    <name evidence="4" type="ORF">SMN809_LOCUS50194</name>
</gene>
<dbReference type="Proteomes" id="UP000681720">
    <property type="component" value="Unassembled WGS sequence"/>
</dbReference>
<dbReference type="Proteomes" id="UP000676336">
    <property type="component" value="Unassembled WGS sequence"/>
</dbReference>
<dbReference type="Pfam" id="PF14648">
    <property type="entry name" value="FAM91_C"/>
    <property type="match status" value="1"/>
</dbReference>
<protein>
    <recommendedName>
        <fullName evidence="2">FAM91 C-terminal domain-containing protein</fullName>
    </recommendedName>
</protein>
<comment type="caution">
    <text evidence="4">The sequence shown here is derived from an EMBL/GenBank/DDBJ whole genome shotgun (WGS) entry which is preliminary data.</text>
</comment>
<dbReference type="EMBL" id="CAJOBJ010092979">
    <property type="protein sequence ID" value="CAF4551485.1"/>
    <property type="molecule type" value="Genomic_DNA"/>
</dbReference>
<name>A0A8S3CDI7_9BILA</name>
<sequence length="62" mass="7016">MAPISAETIYSPFNSTDYFGPCLQEMNSVWMKLFIYNLTKSGPPSLLLPKGYRLNTLPNCLK</sequence>
<evidence type="ECO:0000313" key="5">
    <source>
        <dbReference type="EMBL" id="CAF4884081.1"/>
    </source>
</evidence>
<dbReference type="AlphaFoldDB" id="A0A8S3CDI7"/>
<dbReference type="PANTHER" id="PTHR28441:SF2">
    <property type="entry name" value="PROTEIN FAM91A1"/>
    <property type="match status" value="1"/>
</dbReference>
<proteinExistence type="inferred from homology"/>
<evidence type="ECO:0000313" key="6">
    <source>
        <dbReference type="Proteomes" id="UP000676336"/>
    </source>
</evidence>
<feature type="non-terminal residue" evidence="4">
    <location>
        <position position="62"/>
    </location>
</feature>
<dbReference type="EMBL" id="CAJOBJ010171306">
    <property type="protein sequence ID" value="CAF4884081.1"/>
    <property type="molecule type" value="Genomic_DNA"/>
</dbReference>
<evidence type="ECO:0000313" key="3">
    <source>
        <dbReference type="EMBL" id="CAF4551485.1"/>
    </source>
</evidence>
<accession>A0A8S3CDI7</accession>
<evidence type="ECO:0000313" key="4">
    <source>
        <dbReference type="EMBL" id="CAF4867981.1"/>
    </source>
</evidence>
<feature type="domain" description="FAM91 C-terminal" evidence="2">
    <location>
        <begin position="1"/>
        <end position="61"/>
    </location>
</feature>
<organism evidence="4 6">
    <name type="scientific">Rotaria magnacalcarata</name>
    <dbReference type="NCBI Taxonomy" id="392030"/>
    <lineage>
        <taxon>Eukaryota</taxon>
        <taxon>Metazoa</taxon>
        <taxon>Spiralia</taxon>
        <taxon>Gnathifera</taxon>
        <taxon>Rotifera</taxon>
        <taxon>Eurotatoria</taxon>
        <taxon>Bdelloidea</taxon>
        <taxon>Philodinida</taxon>
        <taxon>Philodinidae</taxon>
        <taxon>Rotaria</taxon>
    </lineage>
</organism>
<reference evidence="4" key="1">
    <citation type="submission" date="2021-02" db="EMBL/GenBank/DDBJ databases">
        <authorList>
            <person name="Nowell W R."/>
        </authorList>
    </citation>
    <scope>NUCLEOTIDE SEQUENCE</scope>
</reference>
<dbReference type="InterPro" id="IPR039199">
    <property type="entry name" value="FAM91"/>
</dbReference>
<dbReference type="EMBL" id="CAJOBI010165520">
    <property type="protein sequence ID" value="CAF4867981.1"/>
    <property type="molecule type" value="Genomic_DNA"/>
</dbReference>